<dbReference type="Proteomes" id="UP000075714">
    <property type="component" value="Unassembled WGS sequence"/>
</dbReference>
<sequence length="395" mass="44849">MGTREAEVVKPKAPSAKPFAVALYKQFAPSGTKFPSDDQIWRFVRTWGECFDKTGAIADAPRSGRPLKIPVSTVKDAVKFINRHHPSTRGQLNKHFARRLHMLRASPTSLWHRILAYDKSIRKCVLVEPRQPLSQLLKDARMTKTERWLNRFVKLKSPGVLKRRDIDGGDSSVRIPPPPTSKDYEGPWLKASAEDIIWVDAKAEDLKRRRTKAYGRRGSHSIIIDDPQQLTKRRKVIKYYSAVCARFGALHIAFTSGTRAPGFKPVTAYKTKRGVDAKGPTGEEFRDFIKVVKQKYISRCKKAGVQARPIFSWDNPRIHGSVKNGTWDDLGITTTNFMSVPCYSPDMHNVIETSHAVICQALRKDVQECGAGQPLEFYMQKLEQHFYKLLTVKSC</sequence>
<dbReference type="OrthoDB" id="556785at2759"/>
<evidence type="ECO:0000313" key="2">
    <source>
        <dbReference type="EMBL" id="KXZ42256.1"/>
    </source>
</evidence>
<proteinExistence type="predicted"/>
<keyword evidence="3" id="KW-1185">Reference proteome</keyword>
<name>A0A150FXC6_GONPE</name>
<reference evidence="3" key="1">
    <citation type="journal article" date="2016" name="Nat. Commun.">
        <title>The Gonium pectorale genome demonstrates co-option of cell cycle regulation during the evolution of multicellularity.</title>
        <authorList>
            <person name="Hanschen E.R."/>
            <person name="Marriage T.N."/>
            <person name="Ferris P.J."/>
            <person name="Hamaji T."/>
            <person name="Toyoda A."/>
            <person name="Fujiyama A."/>
            <person name="Neme R."/>
            <person name="Noguchi H."/>
            <person name="Minakuchi Y."/>
            <person name="Suzuki M."/>
            <person name="Kawai-Toyooka H."/>
            <person name="Smith D.R."/>
            <person name="Sparks H."/>
            <person name="Anderson J."/>
            <person name="Bakaric R."/>
            <person name="Luria V."/>
            <person name="Karger A."/>
            <person name="Kirschner M.W."/>
            <person name="Durand P.M."/>
            <person name="Michod R.E."/>
            <person name="Nozaki H."/>
            <person name="Olson B.J."/>
        </authorList>
    </citation>
    <scope>NUCLEOTIDE SEQUENCE [LARGE SCALE GENOMIC DNA]</scope>
    <source>
        <strain evidence="3">NIES-2863</strain>
    </source>
</reference>
<evidence type="ECO:0000256" key="1">
    <source>
        <dbReference type="SAM" id="MobiDB-lite"/>
    </source>
</evidence>
<dbReference type="AlphaFoldDB" id="A0A150FXC6"/>
<evidence type="ECO:0000313" key="3">
    <source>
        <dbReference type="Proteomes" id="UP000075714"/>
    </source>
</evidence>
<accession>A0A150FXC6</accession>
<gene>
    <name evidence="2" type="ORF">GPECTOR_173g202</name>
</gene>
<protein>
    <submittedName>
        <fullName evidence="2">Uncharacterized protein</fullName>
    </submittedName>
</protein>
<organism evidence="2 3">
    <name type="scientific">Gonium pectorale</name>
    <name type="common">Green alga</name>
    <dbReference type="NCBI Taxonomy" id="33097"/>
    <lineage>
        <taxon>Eukaryota</taxon>
        <taxon>Viridiplantae</taxon>
        <taxon>Chlorophyta</taxon>
        <taxon>core chlorophytes</taxon>
        <taxon>Chlorophyceae</taxon>
        <taxon>CS clade</taxon>
        <taxon>Chlamydomonadales</taxon>
        <taxon>Volvocaceae</taxon>
        <taxon>Gonium</taxon>
    </lineage>
</organism>
<dbReference type="EMBL" id="LSYV01000173">
    <property type="protein sequence ID" value="KXZ42256.1"/>
    <property type="molecule type" value="Genomic_DNA"/>
</dbReference>
<feature type="region of interest" description="Disordered" evidence="1">
    <location>
        <begin position="164"/>
        <end position="186"/>
    </location>
</feature>
<comment type="caution">
    <text evidence="2">The sequence shown here is derived from an EMBL/GenBank/DDBJ whole genome shotgun (WGS) entry which is preliminary data.</text>
</comment>